<name>A0A644W0J0_9ZZZZ</name>
<proteinExistence type="predicted"/>
<sequence length="76" mass="8592">MVCMHMTDKYGVDFFPFEIQHLQRNLGSLSAVKQKKLPVPANHRAGKIPIGKRHHAAGPQNKYFKIHAVSIAENRS</sequence>
<comment type="caution">
    <text evidence="1">The sequence shown here is derived from an EMBL/GenBank/DDBJ whole genome shotgun (WGS) entry which is preliminary data.</text>
</comment>
<evidence type="ECO:0000313" key="1">
    <source>
        <dbReference type="EMBL" id="MPL96930.1"/>
    </source>
</evidence>
<organism evidence="1">
    <name type="scientific">bioreactor metagenome</name>
    <dbReference type="NCBI Taxonomy" id="1076179"/>
    <lineage>
        <taxon>unclassified sequences</taxon>
        <taxon>metagenomes</taxon>
        <taxon>ecological metagenomes</taxon>
    </lineage>
</organism>
<dbReference type="AlphaFoldDB" id="A0A644W0J0"/>
<accession>A0A644W0J0</accession>
<protein>
    <submittedName>
        <fullName evidence="1">Uncharacterized protein</fullName>
    </submittedName>
</protein>
<reference evidence="1" key="1">
    <citation type="submission" date="2019-08" db="EMBL/GenBank/DDBJ databases">
        <authorList>
            <person name="Kucharzyk K."/>
            <person name="Murdoch R.W."/>
            <person name="Higgins S."/>
            <person name="Loffler F."/>
        </authorList>
    </citation>
    <scope>NUCLEOTIDE SEQUENCE</scope>
</reference>
<gene>
    <name evidence="1" type="ORF">SDC9_43114</name>
</gene>
<dbReference type="EMBL" id="VSSQ01000532">
    <property type="protein sequence ID" value="MPL96930.1"/>
    <property type="molecule type" value="Genomic_DNA"/>
</dbReference>